<feature type="compositionally biased region" description="Polar residues" evidence="1">
    <location>
        <begin position="148"/>
        <end position="161"/>
    </location>
</feature>
<feature type="compositionally biased region" description="Low complexity" evidence="1">
    <location>
        <begin position="313"/>
        <end position="325"/>
    </location>
</feature>
<feature type="compositionally biased region" description="Polar residues" evidence="1">
    <location>
        <begin position="200"/>
        <end position="217"/>
    </location>
</feature>
<evidence type="ECO:0000313" key="2">
    <source>
        <dbReference type="EMBL" id="GEU77032.1"/>
    </source>
</evidence>
<proteinExistence type="predicted"/>
<feature type="region of interest" description="Disordered" evidence="1">
    <location>
        <begin position="359"/>
        <end position="384"/>
    </location>
</feature>
<accession>A0A6L2MW77</accession>
<name>A0A6L2MW77_TANCI</name>
<comment type="caution">
    <text evidence="2">The sequence shown here is derived from an EMBL/GenBank/DDBJ whole genome shotgun (WGS) entry which is preliminary data.</text>
</comment>
<feature type="region of interest" description="Disordered" evidence="1">
    <location>
        <begin position="410"/>
        <end position="468"/>
    </location>
</feature>
<evidence type="ECO:0000256" key="1">
    <source>
        <dbReference type="SAM" id="MobiDB-lite"/>
    </source>
</evidence>
<dbReference type="EMBL" id="BKCJ010007391">
    <property type="protein sequence ID" value="GEU77032.1"/>
    <property type="molecule type" value="Genomic_DNA"/>
</dbReference>
<feature type="region of interest" description="Disordered" evidence="1">
    <location>
        <begin position="292"/>
        <end position="325"/>
    </location>
</feature>
<feature type="compositionally biased region" description="Basic and acidic residues" evidence="1">
    <location>
        <begin position="359"/>
        <end position="383"/>
    </location>
</feature>
<dbReference type="AlphaFoldDB" id="A0A6L2MW77"/>
<reference evidence="2" key="1">
    <citation type="journal article" date="2019" name="Sci. Rep.">
        <title>Draft genome of Tanacetum cinerariifolium, the natural source of mosquito coil.</title>
        <authorList>
            <person name="Yamashiro T."/>
            <person name="Shiraishi A."/>
            <person name="Satake H."/>
            <person name="Nakayama K."/>
        </authorList>
    </citation>
    <scope>NUCLEOTIDE SEQUENCE</scope>
</reference>
<organism evidence="2">
    <name type="scientific">Tanacetum cinerariifolium</name>
    <name type="common">Dalmatian daisy</name>
    <name type="synonym">Chrysanthemum cinerariifolium</name>
    <dbReference type="NCBI Taxonomy" id="118510"/>
    <lineage>
        <taxon>Eukaryota</taxon>
        <taxon>Viridiplantae</taxon>
        <taxon>Streptophyta</taxon>
        <taxon>Embryophyta</taxon>
        <taxon>Tracheophyta</taxon>
        <taxon>Spermatophyta</taxon>
        <taxon>Magnoliopsida</taxon>
        <taxon>eudicotyledons</taxon>
        <taxon>Gunneridae</taxon>
        <taxon>Pentapetalae</taxon>
        <taxon>asterids</taxon>
        <taxon>campanulids</taxon>
        <taxon>Asterales</taxon>
        <taxon>Asteraceae</taxon>
        <taxon>Asteroideae</taxon>
        <taxon>Anthemideae</taxon>
        <taxon>Anthemidinae</taxon>
        <taxon>Tanacetum</taxon>
    </lineage>
</organism>
<protein>
    <submittedName>
        <fullName evidence="2">Retrovirus-related Pol polyprotein from transposon TNT 1-94</fullName>
    </submittedName>
</protein>
<gene>
    <name evidence="2" type="ORF">Tci_049010</name>
</gene>
<feature type="compositionally biased region" description="Basic and acidic residues" evidence="1">
    <location>
        <begin position="174"/>
        <end position="199"/>
    </location>
</feature>
<sequence length="626" mass="71437">MIGEPTEGILTRSMDAKLIAASASKCLFADFLSEMKPKKDDKGICIYQEKYTMELLKKYEISNSSLVKTYMVPLNNLGPALAVCWSAKKQQSVAMPLAEAEYVAAAGCCANILWMESQLNYYNIYYNMENSMSPLHVSEKKGKKKKSQIVTQSTPKSQGLETSRAPLRKGKSPRPKDLPCSDHYQMDQRERVDIKDQVDKTQSTRFEMSDPNQNKGKTSSEVEPDTKHFLLTTFGNLKALLDLDDDLKDESDEEMFEAGEEMDEEFLQYDNEETQPPYSTETPTEEPILIKHQSHLPNKDDPVSSRAKKYANSLDASDSESSSFSKTFKPYDNYMPVIERNLGEKAEMTIEEKVPEVANIEKEPEPEMTKDDEATQVEKEHVQEPNTLNRFEYTIIMPTAKSVYEVKHIGSSSRPKSNDTVIDITPPKEHHESPHTTPKPKGIARDSDESPRKLVRASKEAHMEKEERLEKATREARLMLLSKPKLIKVVTEVATEAGVDPKSLRSSKGGHEFLKKQDVKLNIWRFGVTEWDEFGAIIPKKKNKVVKDMMASLIKKYDKLKLIPSELRINPTISSGRKRKAQELETEVRTPRLECNRTLSERVQFINNKVIEYPEHEIFFIDVFSD</sequence>
<feature type="compositionally biased region" description="Polar residues" evidence="1">
    <location>
        <begin position="410"/>
        <end position="420"/>
    </location>
</feature>
<feature type="compositionally biased region" description="Basic and acidic residues" evidence="1">
    <location>
        <begin position="443"/>
        <end position="468"/>
    </location>
</feature>
<feature type="region of interest" description="Disordered" evidence="1">
    <location>
        <begin position="137"/>
        <end position="223"/>
    </location>
</feature>